<keyword evidence="2" id="KW-0472">Membrane</keyword>
<dbReference type="AlphaFoldDB" id="A0A2T0TQ69"/>
<comment type="caution">
    <text evidence="3">The sequence shown here is derived from an EMBL/GenBank/DDBJ whole genome shotgun (WGS) entry which is preliminary data.</text>
</comment>
<dbReference type="Proteomes" id="UP000239210">
    <property type="component" value="Unassembled WGS sequence"/>
</dbReference>
<keyword evidence="2" id="KW-1133">Transmembrane helix</keyword>
<protein>
    <submittedName>
        <fullName evidence="3">Uncharacterized protein</fullName>
    </submittedName>
</protein>
<evidence type="ECO:0000256" key="2">
    <source>
        <dbReference type="SAM" id="Phobius"/>
    </source>
</evidence>
<feature type="region of interest" description="Disordered" evidence="1">
    <location>
        <begin position="1"/>
        <end position="30"/>
    </location>
</feature>
<proteinExistence type="predicted"/>
<sequence length="133" mass="13313">MTHPGQPGSSVPGPSGPGRPGAAPRGAGRGRRIGGAVAAVAVAGGIAAVTLGGFGSPEVGDCVQQEGVDSVETVDCDSSEAQYRVVGTEADEVTEAEFSDTAYTPCTEFETAVRALWRAGDNGDGTVYCVEPV</sequence>
<organism evidence="3 4">
    <name type="scientific">Geodermatophilus tzadiensis</name>
    <dbReference type="NCBI Taxonomy" id="1137988"/>
    <lineage>
        <taxon>Bacteria</taxon>
        <taxon>Bacillati</taxon>
        <taxon>Actinomycetota</taxon>
        <taxon>Actinomycetes</taxon>
        <taxon>Geodermatophilales</taxon>
        <taxon>Geodermatophilaceae</taxon>
        <taxon>Geodermatophilus</taxon>
    </lineage>
</organism>
<feature type="transmembrane region" description="Helical" evidence="2">
    <location>
        <begin position="33"/>
        <end position="55"/>
    </location>
</feature>
<keyword evidence="2" id="KW-0812">Transmembrane</keyword>
<name>A0A2T0TQ69_9ACTN</name>
<keyword evidence="4" id="KW-1185">Reference proteome</keyword>
<evidence type="ECO:0000313" key="3">
    <source>
        <dbReference type="EMBL" id="PRY47825.1"/>
    </source>
</evidence>
<evidence type="ECO:0000256" key="1">
    <source>
        <dbReference type="SAM" id="MobiDB-lite"/>
    </source>
</evidence>
<dbReference type="RefSeq" id="WP_170121363.1">
    <property type="nucleotide sequence ID" value="NZ_PVTG01000011.1"/>
</dbReference>
<gene>
    <name evidence="3" type="ORF">LY71_1114</name>
</gene>
<dbReference type="EMBL" id="PVTG01000011">
    <property type="protein sequence ID" value="PRY47825.1"/>
    <property type="molecule type" value="Genomic_DNA"/>
</dbReference>
<accession>A0A2T0TQ69</accession>
<evidence type="ECO:0000313" key="4">
    <source>
        <dbReference type="Proteomes" id="UP000239210"/>
    </source>
</evidence>
<reference evidence="3 4" key="1">
    <citation type="submission" date="2018-03" db="EMBL/GenBank/DDBJ databases">
        <title>Genomic Encyclopedia of Archaeal and Bacterial Type Strains, Phase II (KMG-II): from individual species to whole genera.</title>
        <authorList>
            <person name="Goeker M."/>
        </authorList>
    </citation>
    <scope>NUCLEOTIDE SEQUENCE [LARGE SCALE GENOMIC DNA]</scope>
    <source>
        <strain evidence="3 4">DSM 45416</strain>
    </source>
</reference>